<proteinExistence type="predicted"/>
<comment type="caution">
    <text evidence="1">The sequence shown here is derived from an EMBL/GenBank/DDBJ whole genome shotgun (WGS) entry which is preliminary data.</text>
</comment>
<sequence length="67" mass="8322">MKKLYYTVSVMEEMIFSWRNCEYLLLFEKYAKKVKKSIDNFPYRKYNYLVMQLGISKSISKRKRRVH</sequence>
<gene>
    <name evidence="1" type="ORF">CLOSTHATH_00370</name>
</gene>
<dbReference type="Proteomes" id="UP000004968">
    <property type="component" value="Unassembled WGS sequence"/>
</dbReference>
<dbReference type="EMBL" id="ACIO01000023">
    <property type="protein sequence ID" value="EFD01405.1"/>
    <property type="molecule type" value="Genomic_DNA"/>
</dbReference>
<evidence type="ECO:0000313" key="2">
    <source>
        <dbReference type="Proteomes" id="UP000004968"/>
    </source>
</evidence>
<evidence type="ECO:0000313" key="1">
    <source>
        <dbReference type="EMBL" id="EFD01405.1"/>
    </source>
</evidence>
<protein>
    <submittedName>
        <fullName evidence="1">Uncharacterized protein</fullName>
    </submittedName>
</protein>
<organism evidence="1 2">
    <name type="scientific">Hungatella hathewayi DSM 13479</name>
    <dbReference type="NCBI Taxonomy" id="566550"/>
    <lineage>
        <taxon>Bacteria</taxon>
        <taxon>Bacillati</taxon>
        <taxon>Bacillota</taxon>
        <taxon>Clostridia</taxon>
        <taxon>Lachnospirales</taxon>
        <taxon>Lachnospiraceae</taxon>
        <taxon>Hungatella</taxon>
    </lineage>
</organism>
<dbReference type="HOGENOM" id="CLU_2806627_0_0_9"/>
<reference evidence="1 2" key="1">
    <citation type="submission" date="2010-01" db="EMBL/GenBank/DDBJ databases">
        <authorList>
            <person name="Weinstock G."/>
            <person name="Sodergren E."/>
            <person name="Clifton S."/>
            <person name="Fulton L."/>
            <person name="Fulton B."/>
            <person name="Courtney L."/>
            <person name="Fronick C."/>
            <person name="Harrison M."/>
            <person name="Strong C."/>
            <person name="Farmer C."/>
            <person name="Delahaunty K."/>
            <person name="Markovic C."/>
            <person name="Hall O."/>
            <person name="Minx P."/>
            <person name="Tomlinson C."/>
            <person name="Mitreva M."/>
            <person name="Nelson J."/>
            <person name="Hou S."/>
            <person name="Wollam A."/>
            <person name="Pepin K.H."/>
            <person name="Johnson M."/>
            <person name="Bhonagiri V."/>
            <person name="Nash W.E."/>
            <person name="Warren W."/>
            <person name="Chinwalla A."/>
            <person name="Mardis E.R."/>
            <person name="Wilson R.K."/>
        </authorList>
    </citation>
    <scope>NUCLEOTIDE SEQUENCE [LARGE SCALE GENOMIC DNA]</scope>
    <source>
        <strain evidence="1 2">DSM 13479</strain>
    </source>
</reference>
<dbReference type="AlphaFoldDB" id="D3A9U9"/>
<name>D3A9U9_9FIRM</name>
<accession>D3A9U9</accession>